<accession>A0A3A8F220</accession>
<dbReference type="InterPro" id="IPR003610">
    <property type="entry name" value="CBM5/12"/>
</dbReference>
<dbReference type="InterPro" id="IPR036573">
    <property type="entry name" value="CBM_sf_5/12"/>
</dbReference>
<feature type="domain" description="Chitin-binding type-3" evidence="2">
    <location>
        <begin position="182"/>
        <end position="225"/>
    </location>
</feature>
<dbReference type="CDD" id="cd12214">
    <property type="entry name" value="ChiA1_BD"/>
    <property type="match status" value="1"/>
</dbReference>
<evidence type="ECO:0000313" key="3">
    <source>
        <dbReference type="EMBL" id="RKG35181.1"/>
    </source>
</evidence>
<dbReference type="GO" id="GO:0004553">
    <property type="term" value="F:hydrolase activity, hydrolyzing O-glycosyl compounds"/>
    <property type="evidence" value="ECO:0007669"/>
    <property type="project" value="InterPro"/>
</dbReference>
<dbReference type="GO" id="GO:0005975">
    <property type="term" value="P:carbohydrate metabolic process"/>
    <property type="evidence" value="ECO:0007669"/>
    <property type="project" value="InterPro"/>
</dbReference>
<evidence type="ECO:0000259" key="2">
    <source>
        <dbReference type="SMART" id="SM00495"/>
    </source>
</evidence>
<dbReference type="GO" id="GO:0030246">
    <property type="term" value="F:carbohydrate binding"/>
    <property type="evidence" value="ECO:0007669"/>
    <property type="project" value="InterPro"/>
</dbReference>
<dbReference type="AlphaFoldDB" id="A0A3A8F220"/>
<evidence type="ECO:0000256" key="1">
    <source>
        <dbReference type="ARBA" id="ARBA00022801"/>
    </source>
</evidence>
<comment type="caution">
    <text evidence="3">The sequence shown here is derived from an EMBL/GenBank/DDBJ whole genome shotgun (WGS) entry which is preliminary data.</text>
</comment>
<gene>
    <name evidence="3" type="ORF">D7V21_05215</name>
</gene>
<evidence type="ECO:0000313" key="4">
    <source>
        <dbReference type="Proteomes" id="UP000269001"/>
    </source>
</evidence>
<dbReference type="GO" id="GO:0005576">
    <property type="term" value="C:extracellular region"/>
    <property type="evidence" value="ECO:0007669"/>
    <property type="project" value="InterPro"/>
</dbReference>
<dbReference type="RefSeq" id="WP_049175099.1">
    <property type="nucleotide sequence ID" value="NZ_RAXU01000004.1"/>
</dbReference>
<dbReference type="SMART" id="SM00495">
    <property type="entry name" value="ChtBD3"/>
    <property type="match status" value="1"/>
</dbReference>
<reference evidence="3 4" key="1">
    <citation type="submission" date="2018-09" db="EMBL/GenBank/DDBJ databases">
        <title>The draft genome of Acinetobacter spp. strains.</title>
        <authorList>
            <person name="Qin J."/>
            <person name="Feng Y."/>
            <person name="Zong Z."/>
        </authorList>
    </citation>
    <scope>NUCLEOTIDE SEQUENCE [LARGE SCALE GENOMIC DNA]</scope>
    <source>
        <strain evidence="3 4">WCHAc060096</strain>
    </source>
</reference>
<proteinExistence type="predicted"/>
<organism evidence="3 4">
    <name type="scientific">Acinetobacter guerrae</name>
    <dbReference type="NCBI Taxonomy" id="1843371"/>
    <lineage>
        <taxon>Bacteria</taxon>
        <taxon>Pseudomonadati</taxon>
        <taxon>Pseudomonadota</taxon>
        <taxon>Gammaproteobacteria</taxon>
        <taxon>Moraxellales</taxon>
        <taxon>Moraxellaceae</taxon>
        <taxon>Acinetobacter</taxon>
    </lineage>
</organism>
<keyword evidence="1" id="KW-0378">Hydrolase</keyword>
<keyword evidence="4" id="KW-1185">Reference proteome</keyword>
<name>A0A3A8F220_9GAMM</name>
<dbReference type="Gene3D" id="2.10.10.20">
    <property type="entry name" value="Carbohydrate-binding module superfamily 5/12"/>
    <property type="match status" value="1"/>
</dbReference>
<protein>
    <submittedName>
        <fullName evidence="3">Carbohydrate-binding protein</fullName>
    </submittedName>
</protein>
<dbReference type="EMBL" id="RAXU01000004">
    <property type="protein sequence ID" value="RKG35181.1"/>
    <property type="molecule type" value="Genomic_DNA"/>
</dbReference>
<dbReference type="InterPro" id="IPR058003">
    <property type="entry name" value="Phage_gp12"/>
</dbReference>
<sequence length="690" mass="76662">MKQYIMKNNFSAGELAPTLYTRTDIQQYANGAKKLTNVIPLVEGGVRKRPGTFFTDTMANAVRLIPFVVSSDKSYMLILKPYVMDIYDPRSKNVVATVSTPYTANQIPIIQFVQYRYEMFFTHNDVPVQRFRCSPDFTNWEFSPFVFTNAPTDSENARSPFRKGKPSGKDVGAFVSFTLDAINSWVSTTAYLTGDVIQYSGKTYQATQDNNNKQPDISASYWVEVTAGSGGFSASDVGKYIEVNGGIIRITQYVATNVINGEILKKLDDDVQAIERSWTILPLAFNSDDGYPRCCTYFKQRLVLANTKKAPNKIWFSAVGGNANFLETTDDGDAFSVVSASGLANSILFLEAQRGVVCLTSGGEYMVSSDGVLTPTTVNINEHTAFGAYPVTRPCRVGNEILFIQRGGERLRALSYRYEVDGLVSPEISALSSHIGELHGGINEICYQQEPESIVWCVLGDGKVASITFNRDQEVIAWAQQDFGGTVLSMCSVPTALGDDLCFMLINRNGTVNLEQLSFNAYLDSQRDATVSVANKISKFGFSYLNEIDIYQTSGDSIYTIDFEENTNELIFQDMAGQVVKVGQVIKSTAELFPPELSQTPLSTMLYKAKIDRTAFFFNKTLGAEFNKELIETFTFDQTPMDAQIPMTGYHLIEGGYWSDLHEAPIVISHNKPLPFHLQAITMQMSINEK</sequence>
<dbReference type="Pfam" id="PF25675">
    <property type="entry name" value="Phage_nozzle"/>
    <property type="match status" value="1"/>
</dbReference>
<dbReference type="SUPFAM" id="SSF51055">
    <property type="entry name" value="Carbohydrate binding domain"/>
    <property type="match status" value="1"/>
</dbReference>
<dbReference type="Proteomes" id="UP000269001">
    <property type="component" value="Unassembled WGS sequence"/>
</dbReference>